<name>A0A545UAC5_9GAMM</name>
<evidence type="ECO:0000313" key="14">
    <source>
        <dbReference type="Proteomes" id="UP000315439"/>
    </source>
</evidence>
<feature type="transmembrane region" description="Helical" evidence="10">
    <location>
        <begin position="42"/>
        <end position="63"/>
    </location>
</feature>
<feature type="transmembrane region" description="Helical" evidence="10">
    <location>
        <begin position="455"/>
        <end position="474"/>
    </location>
</feature>
<comment type="subcellular location">
    <subcellularLocation>
        <location evidence="1">Cell inner membrane</location>
        <topology evidence="1">Multi-pass membrane protein</topology>
    </subcellularLocation>
</comment>
<feature type="transmembrane region" description="Helical" evidence="10">
    <location>
        <begin position="314"/>
        <end position="332"/>
    </location>
</feature>
<comment type="function">
    <text evidence="9">Required for the biogenesis of c-type cytochromes. Possible subunit of a heme lyase.</text>
</comment>
<dbReference type="EMBL" id="VIKS01000010">
    <property type="protein sequence ID" value="TQV86427.1"/>
    <property type="molecule type" value="Genomic_DNA"/>
</dbReference>
<evidence type="ECO:0000256" key="6">
    <source>
        <dbReference type="ARBA" id="ARBA00022748"/>
    </source>
</evidence>
<dbReference type="Pfam" id="PF16327">
    <property type="entry name" value="CcmF_C"/>
    <property type="match status" value="1"/>
</dbReference>
<comment type="caution">
    <text evidence="13">The sequence shown here is derived from an EMBL/GenBank/DDBJ whole genome shotgun (WGS) entry which is preliminary data.</text>
</comment>
<feature type="transmembrane region" description="Helical" evidence="10">
    <location>
        <begin position="208"/>
        <end position="230"/>
    </location>
</feature>
<dbReference type="InterPro" id="IPR032523">
    <property type="entry name" value="CcmF_C"/>
</dbReference>
<dbReference type="RefSeq" id="WP_142932350.1">
    <property type="nucleotide sequence ID" value="NZ_ML660166.1"/>
</dbReference>
<protein>
    <submittedName>
        <fullName evidence="13">Heme lyase CcmF/NrfE family subunit</fullName>
    </submittedName>
</protein>
<gene>
    <name evidence="13" type="ORF">FLL46_16030</name>
</gene>
<keyword evidence="4" id="KW-0997">Cell inner membrane</keyword>
<evidence type="ECO:0000256" key="9">
    <source>
        <dbReference type="ARBA" id="ARBA00037230"/>
    </source>
</evidence>
<dbReference type="AlphaFoldDB" id="A0A545UAC5"/>
<evidence type="ECO:0000259" key="12">
    <source>
        <dbReference type="Pfam" id="PF16327"/>
    </source>
</evidence>
<feature type="transmembrane region" description="Helical" evidence="10">
    <location>
        <begin position="390"/>
        <end position="414"/>
    </location>
</feature>
<evidence type="ECO:0000256" key="4">
    <source>
        <dbReference type="ARBA" id="ARBA00022519"/>
    </source>
</evidence>
<dbReference type="NCBIfam" id="TIGR00353">
    <property type="entry name" value="nrfE"/>
    <property type="match status" value="1"/>
</dbReference>
<evidence type="ECO:0000256" key="3">
    <source>
        <dbReference type="ARBA" id="ARBA00022475"/>
    </source>
</evidence>
<keyword evidence="5 10" id="KW-0812">Transmembrane</keyword>
<dbReference type="GO" id="GO:0017004">
    <property type="term" value="P:cytochrome complex assembly"/>
    <property type="evidence" value="ECO:0007669"/>
    <property type="project" value="UniProtKB-KW"/>
</dbReference>
<dbReference type="PANTHER" id="PTHR43653">
    <property type="entry name" value="CYTOCHROME C ASSEMBLY PROTEIN-RELATED"/>
    <property type="match status" value="1"/>
</dbReference>
<dbReference type="PRINTS" id="PR01410">
    <property type="entry name" value="CCBIOGENESIS"/>
</dbReference>
<dbReference type="NCBIfam" id="NF007691">
    <property type="entry name" value="PRK10369.1"/>
    <property type="match status" value="1"/>
</dbReference>
<evidence type="ECO:0000313" key="13">
    <source>
        <dbReference type="EMBL" id="TQV86427.1"/>
    </source>
</evidence>
<reference evidence="13 14" key="1">
    <citation type="submission" date="2019-07" db="EMBL/GenBank/DDBJ databases">
        <title>Draft genome for Aliikangiella sp. M105.</title>
        <authorList>
            <person name="Wang G."/>
        </authorList>
    </citation>
    <scope>NUCLEOTIDE SEQUENCE [LARGE SCALE GENOMIC DNA]</scope>
    <source>
        <strain evidence="13 14">M105</strain>
    </source>
</reference>
<dbReference type="Proteomes" id="UP000315439">
    <property type="component" value="Unassembled WGS sequence"/>
</dbReference>
<feature type="transmembrane region" description="Helical" evidence="10">
    <location>
        <begin position="274"/>
        <end position="294"/>
    </location>
</feature>
<dbReference type="GO" id="GO:0005886">
    <property type="term" value="C:plasma membrane"/>
    <property type="evidence" value="ECO:0007669"/>
    <property type="project" value="UniProtKB-SubCell"/>
</dbReference>
<evidence type="ECO:0000256" key="5">
    <source>
        <dbReference type="ARBA" id="ARBA00022692"/>
    </source>
</evidence>
<evidence type="ECO:0000256" key="10">
    <source>
        <dbReference type="SAM" id="Phobius"/>
    </source>
</evidence>
<accession>A0A545UAC5</accession>
<dbReference type="GO" id="GO:0015232">
    <property type="term" value="F:heme transmembrane transporter activity"/>
    <property type="evidence" value="ECO:0007669"/>
    <property type="project" value="InterPro"/>
</dbReference>
<comment type="similarity">
    <text evidence="2">Belongs to the CcmF/CycK/Ccl1/NrfE/CcsA family.</text>
</comment>
<proteinExistence type="inferred from homology"/>
<dbReference type="InterPro" id="IPR003567">
    <property type="entry name" value="Cyt_c_biogenesis"/>
</dbReference>
<keyword evidence="3" id="KW-1003">Cell membrane</keyword>
<evidence type="ECO:0000259" key="11">
    <source>
        <dbReference type="Pfam" id="PF01578"/>
    </source>
</evidence>
<feature type="transmembrane region" description="Helical" evidence="10">
    <location>
        <begin position="495"/>
        <end position="518"/>
    </location>
</feature>
<keyword evidence="13" id="KW-0456">Lyase</keyword>
<evidence type="ECO:0000256" key="8">
    <source>
        <dbReference type="ARBA" id="ARBA00023136"/>
    </source>
</evidence>
<feature type="transmembrane region" description="Helical" evidence="10">
    <location>
        <begin position="250"/>
        <end position="267"/>
    </location>
</feature>
<keyword evidence="7 10" id="KW-1133">Transmembrane helix</keyword>
<organism evidence="13 14">
    <name type="scientific">Aliikangiella coralliicola</name>
    <dbReference type="NCBI Taxonomy" id="2592383"/>
    <lineage>
        <taxon>Bacteria</taxon>
        <taxon>Pseudomonadati</taxon>
        <taxon>Pseudomonadota</taxon>
        <taxon>Gammaproteobacteria</taxon>
        <taxon>Oceanospirillales</taxon>
        <taxon>Pleioneaceae</taxon>
        <taxon>Aliikangiella</taxon>
    </lineage>
</organism>
<feature type="domain" description="Cytochrome c-type biogenesis protein CcmF C-terminal" evidence="12">
    <location>
        <begin position="316"/>
        <end position="643"/>
    </location>
</feature>
<keyword evidence="6" id="KW-0201">Cytochrome c-type biogenesis</keyword>
<dbReference type="GO" id="GO:0020037">
    <property type="term" value="F:heme binding"/>
    <property type="evidence" value="ECO:0007669"/>
    <property type="project" value="InterPro"/>
</dbReference>
<evidence type="ECO:0000256" key="1">
    <source>
        <dbReference type="ARBA" id="ARBA00004429"/>
    </source>
</evidence>
<dbReference type="OrthoDB" id="9761451at2"/>
<feature type="transmembrane region" description="Helical" evidence="10">
    <location>
        <begin position="426"/>
        <end position="443"/>
    </location>
</feature>
<evidence type="ECO:0000256" key="2">
    <source>
        <dbReference type="ARBA" id="ARBA00009186"/>
    </source>
</evidence>
<feature type="domain" description="Cytochrome c assembly protein" evidence="11">
    <location>
        <begin position="89"/>
        <end position="296"/>
    </location>
</feature>
<dbReference type="PANTHER" id="PTHR43653:SF1">
    <property type="entry name" value="CYTOCHROME C-TYPE BIOGENESIS PROTEIN CCMF"/>
    <property type="match status" value="1"/>
</dbReference>
<feature type="transmembrane region" description="Helical" evidence="10">
    <location>
        <begin position="125"/>
        <end position="142"/>
    </location>
</feature>
<dbReference type="InterPro" id="IPR003568">
    <property type="entry name" value="Cyt_c_biogenesis_CcmF"/>
</dbReference>
<sequence length="664" mass="73488">MIPEIGNLALAFGLALALVQFVMPLVGIATNRWRMVLVAKPAAIGQFIFVALSFACLAWSFYINDFSVAYVASHSNSSLPVAYRIGATWGGHEGSLLLWAFILSSWTFAVAMLSKALPALTRARVLAVLGFVSIGFICFILFTSNPFDRLIPIYPIDGSDLNPLLQDPGMVFHPPLLYMGYVGFSVAFAFALAALLEGRIDTLWARWVRPWTQAAWMFLTLGIAAGSWWAYYELGWGGWWFWDPVENASFMPWLIGTALLHSLAATEKRGVFKAWTTLLAIAAFSFSLLGTFLVRSGVLTSVHAFANDPVRGTYILIFLGVVVGASLFLFAARASKVSVTSWYNLLSRELLFLVNNLILVVATVMILIGTLQPIISEMLNLGKISVGPPYFNLVFTILMTPLIFLVGLGPIVNWRQHSFQDLVARTRYAAIASLAAGLVFVISEFERQATDLVQIFVGVFLIAWVIILNLGDWWKRASKKRSSTLMNLHKISPSFIAMYTAHIGMVIVVIGVVISSHFSVEKNIRLGIGQNEVVEGYQFTFEKLTDVVGPNYDALRGHFTVTKNDEVVARLEPEKRRYHASGQWMTEAGIDASLMRDLYVALGERLPDSNDWAVRIYVKPYVSCLWLGGILMGLGGLIAMTDKRYRARAKQTSKSSDSIALEAV</sequence>
<dbReference type="Pfam" id="PF01578">
    <property type="entry name" value="Cytochrom_C_asm"/>
    <property type="match status" value="1"/>
</dbReference>
<dbReference type="InterPro" id="IPR002541">
    <property type="entry name" value="Cyt_c_assembly"/>
</dbReference>
<dbReference type="GO" id="GO:0016829">
    <property type="term" value="F:lyase activity"/>
    <property type="evidence" value="ECO:0007669"/>
    <property type="project" value="UniProtKB-KW"/>
</dbReference>
<keyword evidence="8 10" id="KW-0472">Membrane</keyword>
<dbReference type="PRINTS" id="PR01411">
    <property type="entry name" value="CCMFBIOGNSIS"/>
</dbReference>
<feature type="transmembrane region" description="Helical" evidence="10">
    <location>
        <begin position="6"/>
        <end position="30"/>
    </location>
</feature>
<feature type="transmembrane region" description="Helical" evidence="10">
    <location>
        <begin position="353"/>
        <end position="375"/>
    </location>
</feature>
<keyword evidence="14" id="KW-1185">Reference proteome</keyword>
<feature type="transmembrane region" description="Helical" evidence="10">
    <location>
        <begin position="620"/>
        <end position="640"/>
    </location>
</feature>
<feature type="transmembrane region" description="Helical" evidence="10">
    <location>
        <begin position="176"/>
        <end position="196"/>
    </location>
</feature>
<evidence type="ECO:0000256" key="7">
    <source>
        <dbReference type="ARBA" id="ARBA00022989"/>
    </source>
</evidence>
<feature type="transmembrane region" description="Helical" evidence="10">
    <location>
        <begin position="96"/>
        <end position="113"/>
    </location>
</feature>